<feature type="domain" description="K Homology" evidence="2">
    <location>
        <begin position="87"/>
        <end position="163"/>
    </location>
</feature>
<dbReference type="GO" id="GO:0030719">
    <property type="term" value="P:P granule organization"/>
    <property type="evidence" value="ECO:0007669"/>
    <property type="project" value="TreeGrafter"/>
</dbReference>
<dbReference type="InterPro" id="IPR050621">
    <property type="entry name" value="Tudor_domain_containing"/>
</dbReference>
<dbReference type="CDD" id="cd00105">
    <property type="entry name" value="KH-I"/>
    <property type="match status" value="1"/>
</dbReference>
<dbReference type="SMART" id="SM00333">
    <property type="entry name" value="TUDOR"/>
    <property type="match status" value="1"/>
</dbReference>
<feature type="domain" description="Tudor" evidence="3">
    <location>
        <begin position="319"/>
        <end position="383"/>
    </location>
</feature>
<keyword evidence="1" id="KW-0694">RNA-binding</keyword>
<dbReference type="GO" id="GO:0043186">
    <property type="term" value="C:P granule"/>
    <property type="evidence" value="ECO:0007669"/>
    <property type="project" value="TreeGrafter"/>
</dbReference>
<dbReference type="PANTHER" id="PTHR22948:SF29">
    <property type="entry name" value="FI02030P-RELATED"/>
    <property type="match status" value="1"/>
</dbReference>
<dbReference type="InParanoid" id="A0A6P6YIY9"/>
<evidence type="ECO:0000313" key="4">
    <source>
        <dbReference type="Proteomes" id="UP000515146"/>
    </source>
</evidence>
<keyword evidence="4" id="KW-1185">Reference proteome</keyword>
<dbReference type="Pfam" id="PF00567">
    <property type="entry name" value="TUDOR"/>
    <property type="match status" value="1"/>
</dbReference>
<evidence type="ECO:0000313" key="5">
    <source>
        <dbReference type="RefSeq" id="XP_027205483.1"/>
    </source>
</evidence>
<dbReference type="GO" id="GO:0005739">
    <property type="term" value="C:mitochondrion"/>
    <property type="evidence" value="ECO:0007669"/>
    <property type="project" value="UniProtKB-ARBA"/>
</dbReference>
<dbReference type="GO" id="GO:0003723">
    <property type="term" value="F:RNA binding"/>
    <property type="evidence" value="ECO:0007669"/>
    <property type="project" value="UniProtKB-UniRule"/>
</dbReference>
<dbReference type="PANTHER" id="PTHR22948">
    <property type="entry name" value="TUDOR DOMAIN CONTAINING PROTEIN"/>
    <property type="match status" value="1"/>
</dbReference>
<dbReference type="PROSITE" id="PS50084">
    <property type="entry name" value="KH_TYPE_1"/>
    <property type="match status" value="1"/>
</dbReference>
<dbReference type="Proteomes" id="UP000515146">
    <property type="component" value="Unplaced"/>
</dbReference>
<dbReference type="InterPro" id="IPR004087">
    <property type="entry name" value="KH_dom"/>
</dbReference>
<dbReference type="AlphaFoldDB" id="A0A6P6YIY9"/>
<accession>A0A6P6YIY9</accession>
<dbReference type="Gene3D" id="2.40.50.90">
    <property type="match status" value="1"/>
</dbReference>
<dbReference type="InterPro" id="IPR004088">
    <property type="entry name" value="KH_dom_type_1"/>
</dbReference>
<sequence>MSDDSSIEIIILYKQISNRIFEQNDCFKQIQLKTETIIEENINSTAINGQKYRNILIKGFHKNVMQASRLIDQLLVNHNDEQQNSPLIECKRFEILSTKLPLIIGINGITMKSLIERSGANIHIDHQQSSGDNNGGSQFTTVDIYGNNEQIKMAFNLINELLDQERRFFNDNNRLKQQQLTTKFDDNDLDSFEMFDSTNDLIIVGDNHPQYIRQQSIVAESSSSIVCNRTSLTREQISYMTESFDVIDDDHDHHPDRSISPSILPPIQVYVSHIEHPGRFYVQINENRRSVRLDELMDEMKKFYSNIENQYACRCDSSTTLKINDLVAIKVDDNGDDDDSKFYRGYITGCLDDNNLFSVFYGDFGITAQHSPQSLFYLNGNFLTRLPFQAICCSLNELSNDEQWSIEEIEQFREWTREGLWESIISIRCYRYHYDDNDNNNGQRTYMVEMFSKQPNQLMTINVGRKLKHLHNQRLINQREKH</sequence>
<gene>
    <name evidence="5" type="primary">LOC113799099</name>
</gene>
<proteinExistence type="predicted"/>
<dbReference type="OrthoDB" id="9995375at2759"/>
<dbReference type="SMART" id="SM00322">
    <property type="entry name" value="KH"/>
    <property type="match status" value="1"/>
</dbReference>
<dbReference type="SUPFAM" id="SSF63748">
    <property type="entry name" value="Tudor/PWWP/MBT"/>
    <property type="match status" value="1"/>
</dbReference>
<dbReference type="GO" id="GO:0034587">
    <property type="term" value="P:piRNA processing"/>
    <property type="evidence" value="ECO:0007669"/>
    <property type="project" value="TreeGrafter"/>
</dbReference>
<organism evidence="4 5">
    <name type="scientific">Dermatophagoides pteronyssinus</name>
    <name type="common">European house dust mite</name>
    <dbReference type="NCBI Taxonomy" id="6956"/>
    <lineage>
        <taxon>Eukaryota</taxon>
        <taxon>Metazoa</taxon>
        <taxon>Ecdysozoa</taxon>
        <taxon>Arthropoda</taxon>
        <taxon>Chelicerata</taxon>
        <taxon>Arachnida</taxon>
        <taxon>Acari</taxon>
        <taxon>Acariformes</taxon>
        <taxon>Sarcoptiformes</taxon>
        <taxon>Astigmata</taxon>
        <taxon>Psoroptidia</taxon>
        <taxon>Analgoidea</taxon>
        <taxon>Pyroglyphidae</taxon>
        <taxon>Dermatophagoidinae</taxon>
        <taxon>Dermatophagoides</taxon>
    </lineage>
</organism>
<dbReference type="Gene3D" id="3.30.310.210">
    <property type="match status" value="1"/>
</dbReference>
<name>A0A6P6YIY9_DERPT</name>
<dbReference type="InterPro" id="IPR035437">
    <property type="entry name" value="SNase_OB-fold_sf"/>
</dbReference>
<dbReference type="RefSeq" id="XP_027205483.1">
    <property type="nucleotide sequence ID" value="XM_027349682.1"/>
</dbReference>
<dbReference type="SUPFAM" id="SSF54791">
    <property type="entry name" value="Eukaryotic type KH-domain (KH-domain type I)"/>
    <property type="match status" value="1"/>
</dbReference>
<dbReference type="InterPro" id="IPR002999">
    <property type="entry name" value="Tudor"/>
</dbReference>
<evidence type="ECO:0000259" key="3">
    <source>
        <dbReference type="SMART" id="SM00333"/>
    </source>
</evidence>
<dbReference type="Pfam" id="PF00013">
    <property type="entry name" value="KH_1"/>
    <property type="match status" value="1"/>
</dbReference>
<dbReference type="KEGG" id="dpte:113799099"/>
<reference evidence="5" key="1">
    <citation type="submission" date="2025-08" db="UniProtKB">
        <authorList>
            <consortium name="RefSeq"/>
        </authorList>
    </citation>
    <scope>IDENTIFICATION</scope>
    <source>
        <strain evidence="5">Airmid</strain>
    </source>
</reference>
<dbReference type="GO" id="GO:0007283">
    <property type="term" value="P:spermatogenesis"/>
    <property type="evidence" value="ECO:0007669"/>
    <property type="project" value="TreeGrafter"/>
</dbReference>
<evidence type="ECO:0000259" key="2">
    <source>
        <dbReference type="SMART" id="SM00322"/>
    </source>
</evidence>
<dbReference type="Gene3D" id="2.30.30.140">
    <property type="match status" value="1"/>
</dbReference>
<evidence type="ECO:0000256" key="1">
    <source>
        <dbReference type="PROSITE-ProRule" id="PRU00117"/>
    </source>
</evidence>
<protein>
    <submittedName>
        <fullName evidence="5">Tudor and KH domain-containing protein-like</fullName>
    </submittedName>
</protein>
<dbReference type="InterPro" id="IPR036612">
    <property type="entry name" value="KH_dom_type_1_sf"/>
</dbReference>